<dbReference type="GO" id="GO:0003677">
    <property type="term" value="F:DNA binding"/>
    <property type="evidence" value="ECO:0007669"/>
    <property type="project" value="UniProtKB-KW"/>
</dbReference>
<dbReference type="SUPFAM" id="SSF47413">
    <property type="entry name" value="lambda repressor-like DNA-binding domains"/>
    <property type="match status" value="1"/>
</dbReference>
<dbReference type="AlphaFoldDB" id="A0A4U0F049"/>
<evidence type="ECO:0000313" key="4">
    <source>
        <dbReference type="Proteomes" id="UP000307657"/>
    </source>
</evidence>
<dbReference type="Gene3D" id="1.10.260.40">
    <property type="entry name" value="lambda repressor-like DNA-binding domains"/>
    <property type="match status" value="1"/>
</dbReference>
<sequence>MVNKVKVTRVIKNIGQEELAKKVGVTRQAIHSIEKGKYQPSVILAFKIAKALNIDINELFKLEEND</sequence>
<keyword evidence="4" id="KW-1185">Reference proteome</keyword>
<gene>
    <name evidence="3" type="ORF">E5167_00445</name>
</gene>
<dbReference type="SMART" id="SM00530">
    <property type="entry name" value="HTH_XRE"/>
    <property type="match status" value="1"/>
</dbReference>
<dbReference type="RefSeq" id="WP_136839912.1">
    <property type="nucleotide sequence ID" value="NZ_SUPL01000001.1"/>
</dbReference>
<dbReference type="PROSITE" id="PS50943">
    <property type="entry name" value="HTH_CROC1"/>
    <property type="match status" value="1"/>
</dbReference>
<reference evidence="3 4" key="1">
    <citation type="submission" date="2019-04" db="EMBL/GenBank/DDBJ databases">
        <title>Lacinutrix sp. nov., isolated from marine water.</title>
        <authorList>
            <person name="Kim W."/>
        </authorList>
    </citation>
    <scope>NUCLEOTIDE SEQUENCE [LARGE SCALE GENOMIC DNA]</scope>
    <source>
        <strain evidence="3 4">CAU 1491</strain>
    </source>
</reference>
<feature type="domain" description="HTH cro/C1-type" evidence="2">
    <location>
        <begin position="5"/>
        <end position="59"/>
    </location>
</feature>
<dbReference type="Proteomes" id="UP000307657">
    <property type="component" value="Unassembled WGS sequence"/>
</dbReference>
<dbReference type="Pfam" id="PF01381">
    <property type="entry name" value="HTH_3"/>
    <property type="match status" value="1"/>
</dbReference>
<keyword evidence="1" id="KW-0238">DNA-binding</keyword>
<name>A0A4U0F049_9FLAO</name>
<comment type="caution">
    <text evidence="3">The sequence shown here is derived from an EMBL/GenBank/DDBJ whole genome shotgun (WGS) entry which is preliminary data.</text>
</comment>
<dbReference type="OrthoDB" id="1357763at2"/>
<evidence type="ECO:0000259" key="2">
    <source>
        <dbReference type="PROSITE" id="PS50943"/>
    </source>
</evidence>
<dbReference type="EMBL" id="SUPL01000001">
    <property type="protein sequence ID" value="TJY37755.1"/>
    <property type="molecule type" value="Genomic_DNA"/>
</dbReference>
<accession>A0A4U0F049</accession>
<dbReference type="CDD" id="cd00093">
    <property type="entry name" value="HTH_XRE"/>
    <property type="match status" value="1"/>
</dbReference>
<organism evidence="3 4">
    <name type="scientific">Pontimicrobium aquaticum</name>
    <dbReference type="NCBI Taxonomy" id="2565367"/>
    <lineage>
        <taxon>Bacteria</taxon>
        <taxon>Pseudomonadati</taxon>
        <taxon>Bacteroidota</taxon>
        <taxon>Flavobacteriia</taxon>
        <taxon>Flavobacteriales</taxon>
        <taxon>Flavobacteriaceae</taxon>
        <taxon>Pontimicrobium</taxon>
    </lineage>
</organism>
<protein>
    <submittedName>
        <fullName evidence="3">Helix-turn-helix transcriptional regulator</fullName>
    </submittedName>
</protein>
<proteinExistence type="predicted"/>
<evidence type="ECO:0000313" key="3">
    <source>
        <dbReference type="EMBL" id="TJY37755.1"/>
    </source>
</evidence>
<evidence type="ECO:0000256" key="1">
    <source>
        <dbReference type="ARBA" id="ARBA00023125"/>
    </source>
</evidence>
<dbReference type="InterPro" id="IPR001387">
    <property type="entry name" value="Cro/C1-type_HTH"/>
</dbReference>
<dbReference type="PANTHER" id="PTHR46558">
    <property type="entry name" value="TRACRIPTIONAL REGULATORY PROTEIN-RELATED-RELATED"/>
    <property type="match status" value="1"/>
</dbReference>
<dbReference type="PANTHER" id="PTHR46558:SF4">
    <property type="entry name" value="DNA-BIDING PHAGE PROTEIN"/>
    <property type="match status" value="1"/>
</dbReference>
<dbReference type="InterPro" id="IPR010982">
    <property type="entry name" value="Lambda_DNA-bd_dom_sf"/>
</dbReference>